<evidence type="ECO:0000256" key="3">
    <source>
        <dbReference type="ARBA" id="ARBA00013085"/>
    </source>
</evidence>
<dbReference type="EMBL" id="WUQX01000001">
    <property type="protein sequence ID" value="MXP76324.1"/>
    <property type="molecule type" value="Genomic_DNA"/>
</dbReference>
<evidence type="ECO:0000256" key="5">
    <source>
        <dbReference type="ARBA" id="ARBA00022801"/>
    </source>
</evidence>
<dbReference type="InterPro" id="IPR004013">
    <property type="entry name" value="PHP_dom"/>
</dbReference>
<protein>
    <recommendedName>
        <fullName evidence="3 8">Histidinol-phosphatase</fullName>
        <shortName evidence="8">HolPase</shortName>
        <ecNumber evidence="3 8">3.1.3.15</ecNumber>
    </recommendedName>
</protein>
<evidence type="ECO:0000256" key="8">
    <source>
        <dbReference type="RuleBase" id="RU366003"/>
    </source>
</evidence>
<evidence type="ECO:0000256" key="4">
    <source>
        <dbReference type="ARBA" id="ARBA00022605"/>
    </source>
</evidence>
<keyword evidence="5 8" id="KW-0378">Hydrolase</keyword>
<dbReference type="Gene3D" id="3.20.20.140">
    <property type="entry name" value="Metal-dependent hydrolases"/>
    <property type="match status" value="1"/>
</dbReference>
<dbReference type="Proteomes" id="UP000460412">
    <property type="component" value="Unassembled WGS sequence"/>
</dbReference>
<dbReference type="GO" id="GO:0000105">
    <property type="term" value="P:L-histidine biosynthetic process"/>
    <property type="evidence" value="ECO:0007669"/>
    <property type="project" value="UniProtKB-UniRule"/>
</dbReference>
<accession>A0A7X3MH55</accession>
<proteinExistence type="inferred from homology"/>
<dbReference type="InterPro" id="IPR010140">
    <property type="entry name" value="Histidinol_P_phosphatase_HisJ"/>
</dbReference>
<reference evidence="10 11" key="1">
    <citation type="submission" date="2019-12" db="EMBL/GenBank/DDBJ databases">
        <title>Sporaefaciens musculi gen. nov., sp. nov., a novel bacterium isolated from the caecum of an obese mouse.</title>
        <authorList>
            <person name="Rasmussen T.S."/>
            <person name="Streidl T."/>
            <person name="Hitch T.C.A."/>
            <person name="Wortmann E."/>
            <person name="Deptula P."/>
            <person name="Hansen M."/>
            <person name="Nielsen D.S."/>
            <person name="Clavel T."/>
            <person name="Vogensen F.K."/>
        </authorList>
    </citation>
    <scope>NUCLEOTIDE SEQUENCE [LARGE SCALE GENOMIC DNA]</scope>
    <source>
        <strain evidence="10 11">WCA-9-b2</strain>
    </source>
</reference>
<dbReference type="NCBIfam" id="TIGR01856">
    <property type="entry name" value="hisJ_fam"/>
    <property type="match status" value="1"/>
</dbReference>
<dbReference type="EC" id="3.1.3.15" evidence="3 8"/>
<keyword evidence="4 8" id="KW-0028">Amino-acid biosynthesis</keyword>
<evidence type="ECO:0000313" key="10">
    <source>
        <dbReference type="EMBL" id="MXP76324.1"/>
    </source>
</evidence>
<keyword evidence="11" id="KW-1185">Reference proteome</keyword>
<dbReference type="GO" id="GO:0004401">
    <property type="term" value="F:histidinol-phosphatase activity"/>
    <property type="evidence" value="ECO:0007669"/>
    <property type="project" value="UniProtKB-UniRule"/>
</dbReference>
<dbReference type="PANTHER" id="PTHR21039">
    <property type="entry name" value="HISTIDINOL PHOSPHATASE-RELATED"/>
    <property type="match status" value="1"/>
</dbReference>
<feature type="domain" description="Polymerase/histidinol phosphatase N-terminal" evidence="9">
    <location>
        <begin position="3"/>
        <end position="85"/>
    </location>
</feature>
<dbReference type="GO" id="GO:0005737">
    <property type="term" value="C:cytoplasm"/>
    <property type="evidence" value="ECO:0007669"/>
    <property type="project" value="TreeGrafter"/>
</dbReference>
<dbReference type="AlphaFoldDB" id="A0A7X3MH55"/>
<evidence type="ECO:0000256" key="2">
    <source>
        <dbReference type="ARBA" id="ARBA00009152"/>
    </source>
</evidence>
<dbReference type="PANTHER" id="PTHR21039:SF0">
    <property type="entry name" value="HISTIDINOL-PHOSPHATASE"/>
    <property type="match status" value="1"/>
</dbReference>
<evidence type="ECO:0000256" key="1">
    <source>
        <dbReference type="ARBA" id="ARBA00004970"/>
    </source>
</evidence>
<sequence>MLSDCHMHTEFSLDSEANPEAMVESAIRKGLDAVCITDHEDKDYISQGNQWTFDVAQYFTKLRKMQEKYRDKISLRIGVEIGLQPHLGEYYQNYVSQKPFDFVIGSVHLIKAKDPYYQEFFEGRRDGDAYEETFAETYENIKAVEDFDVLGHLDYVTRYGRHQAEEYSYARFADIIDQILRYLIEHGKGIELNTAGLKYGLPYAHPHMDVLKRYRGMGGEILTVGSDAHKPEHVAYDFQKVPELLESCGFRYYTEFVGRKPVFKKL</sequence>
<dbReference type="InterPro" id="IPR016195">
    <property type="entry name" value="Pol/histidinol_Pase-like"/>
</dbReference>
<evidence type="ECO:0000313" key="11">
    <source>
        <dbReference type="Proteomes" id="UP000460412"/>
    </source>
</evidence>
<comment type="catalytic activity">
    <reaction evidence="7 8">
        <text>L-histidinol phosphate + H2O = L-histidinol + phosphate</text>
        <dbReference type="Rhea" id="RHEA:14465"/>
        <dbReference type="ChEBI" id="CHEBI:15377"/>
        <dbReference type="ChEBI" id="CHEBI:43474"/>
        <dbReference type="ChEBI" id="CHEBI:57699"/>
        <dbReference type="ChEBI" id="CHEBI:57980"/>
        <dbReference type="EC" id="3.1.3.15"/>
    </reaction>
</comment>
<gene>
    <name evidence="10" type="ORF">GN277_13250</name>
</gene>
<evidence type="ECO:0000259" key="9">
    <source>
        <dbReference type="SMART" id="SM00481"/>
    </source>
</evidence>
<dbReference type="UniPathway" id="UPA00031">
    <property type="reaction ID" value="UER00013"/>
</dbReference>
<comment type="caution">
    <text evidence="10">The sequence shown here is derived from an EMBL/GenBank/DDBJ whole genome shotgun (WGS) entry which is preliminary data.</text>
</comment>
<comment type="similarity">
    <text evidence="2 8">Belongs to the PHP hydrolase family. HisK subfamily.</text>
</comment>
<evidence type="ECO:0000256" key="6">
    <source>
        <dbReference type="ARBA" id="ARBA00023102"/>
    </source>
</evidence>
<evidence type="ECO:0000256" key="7">
    <source>
        <dbReference type="ARBA" id="ARBA00049158"/>
    </source>
</evidence>
<dbReference type="RefSeq" id="WP_159751470.1">
    <property type="nucleotide sequence ID" value="NZ_CASSPE010000260.1"/>
</dbReference>
<dbReference type="Pfam" id="PF02811">
    <property type="entry name" value="PHP"/>
    <property type="match status" value="1"/>
</dbReference>
<name>A0A7X3MH55_9FIRM</name>
<dbReference type="SUPFAM" id="SSF89550">
    <property type="entry name" value="PHP domain-like"/>
    <property type="match status" value="1"/>
</dbReference>
<comment type="pathway">
    <text evidence="1 8">Amino-acid biosynthesis; L-histidine biosynthesis; L-histidine from 5-phospho-alpha-D-ribose 1-diphosphate: step 8/9.</text>
</comment>
<dbReference type="SMART" id="SM00481">
    <property type="entry name" value="POLIIIAc"/>
    <property type="match status" value="1"/>
</dbReference>
<dbReference type="InterPro" id="IPR003141">
    <property type="entry name" value="Pol/His_phosphatase_N"/>
</dbReference>
<keyword evidence="6 8" id="KW-0368">Histidine biosynthesis</keyword>
<organism evidence="10 11">
    <name type="scientific">Sporofaciens musculi</name>
    <dbReference type="NCBI Taxonomy" id="2681861"/>
    <lineage>
        <taxon>Bacteria</taxon>
        <taxon>Bacillati</taxon>
        <taxon>Bacillota</taxon>
        <taxon>Clostridia</taxon>
        <taxon>Lachnospirales</taxon>
        <taxon>Lachnospiraceae</taxon>
        <taxon>Sporofaciens</taxon>
    </lineage>
</organism>